<comment type="similarity">
    <text evidence="3">Belongs to the exportin family.</text>
</comment>
<keyword evidence="6" id="KW-0653">Protein transport</keyword>
<evidence type="ECO:0000256" key="2">
    <source>
        <dbReference type="ARBA" id="ARBA00004496"/>
    </source>
</evidence>
<evidence type="ECO:0000256" key="8">
    <source>
        <dbReference type="ARBA" id="ARBA00040444"/>
    </source>
</evidence>
<evidence type="ECO:0000313" key="10">
    <source>
        <dbReference type="Proteomes" id="UP000694388"/>
    </source>
</evidence>
<keyword evidence="4" id="KW-0813">Transport</keyword>
<accession>A0A8C4WZM1</accession>
<proteinExistence type="inferred from homology"/>
<dbReference type="PANTHER" id="PTHR12596:SF1">
    <property type="entry name" value="EXPORTIN-4"/>
    <property type="match status" value="1"/>
</dbReference>
<keyword evidence="10" id="KW-1185">Reference proteome</keyword>
<dbReference type="AlphaFoldDB" id="A0A8C4WZM1"/>
<dbReference type="GO" id="GO:0005737">
    <property type="term" value="C:cytoplasm"/>
    <property type="evidence" value="ECO:0007669"/>
    <property type="project" value="UniProtKB-SubCell"/>
</dbReference>
<dbReference type="Ensembl" id="ENSEBUT00000022494.1">
    <property type="protein sequence ID" value="ENSEBUP00000021918.1"/>
    <property type="gene ID" value="ENSEBUG00000013510.1"/>
</dbReference>
<dbReference type="SUPFAM" id="SSF48371">
    <property type="entry name" value="ARM repeat"/>
    <property type="match status" value="1"/>
</dbReference>
<evidence type="ECO:0000256" key="4">
    <source>
        <dbReference type="ARBA" id="ARBA00022448"/>
    </source>
</evidence>
<evidence type="ECO:0000256" key="1">
    <source>
        <dbReference type="ARBA" id="ARBA00004123"/>
    </source>
</evidence>
<comment type="subcellular location">
    <subcellularLocation>
        <location evidence="2">Cytoplasm</location>
    </subcellularLocation>
    <subcellularLocation>
        <location evidence="1">Nucleus</location>
    </subcellularLocation>
</comment>
<evidence type="ECO:0000256" key="6">
    <source>
        <dbReference type="ARBA" id="ARBA00022927"/>
    </source>
</evidence>
<dbReference type="Proteomes" id="UP000694388">
    <property type="component" value="Unplaced"/>
</dbReference>
<protein>
    <recommendedName>
        <fullName evidence="8">Exportin-4</fullName>
    </recommendedName>
</protein>
<dbReference type="OMA" id="DARFHAA"/>
<keyword evidence="7" id="KW-0539">Nucleus</keyword>
<reference evidence="9" key="2">
    <citation type="submission" date="2025-09" db="UniProtKB">
        <authorList>
            <consortium name="Ensembl"/>
        </authorList>
    </citation>
    <scope>IDENTIFICATION</scope>
</reference>
<keyword evidence="5" id="KW-0963">Cytoplasm</keyword>
<organism evidence="9 10">
    <name type="scientific">Eptatretus burgeri</name>
    <name type="common">Inshore hagfish</name>
    <dbReference type="NCBI Taxonomy" id="7764"/>
    <lineage>
        <taxon>Eukaryota</taxon>
        <taxon>Metazoa</taxon>
        <taxon>Chordata</taxon>
        <taxon>Craniata</taxon>
        <taxon>Vertebrata</taxon>
        <taxon>Cyclostomata</taxon>
        <taxon>Myxini</taxon>
        <taxon>Myxiniformes</taxon>
        <taxon>Myxinidae</taxon>
        <taxon>Eptatretinae</taxon>
        <taxon>Eptatretus</taxon>
    </lineage>
</organism>
<dbReference type="GO" id="GO:0005643">
    <property type="term" value="C:nuclear pore"/>
    <property type="evidence" value="ECO:0007669"/>
    <property type="project" value="TreeGrafter"/>
</dbReference>
<dbReference type="GO" id="GO:0006611">
    <property type="term" value="P:protein export from nucleus"/>
    <property type="evidence" value="ECO:0007669"/>
    <property type="project" value="TreeGrafter"/>
</dbReference>
<reference evidence="9" key="1">
    <citation type="submission" date="2025-08" db="UniProtKB">
        <authorList>
            <consortium name="Ensembl"/>
        </authorList>
    </citation>
    <scope>IDENTIFICATION</scope>
</reference>
<evidence type="ECO:0000256" key="7">
    <source>
        <dbReference type="ARBA" id="ARBA00023242"/>
    </source>
</evidence>
<evidence type="ECO:0000313" key="9">
    <source>
        <dbReference type="Ensembl" id="ENSEBUP00000021918.1"/>
    </source>
</evidence>
<dbReference type="PANTHER" id="PTHR12596">
    <property type="entry name" value="EXPORTIN 4,7-RELATED"/>
    <property type="match status" value="1"/>
</dbReference>
<evidence type="ECO:0000256" key="5">
    <source>
        <dbReference type="ARBA" id="ARBA00022490"/>
    </source>
</evidence>
<evidence type="ECO:0000256" key="3">
    <source>
        <dbReference type="ARBA" id="ARBA00009466"/>
    </source>
</evidence>
<dbReference type="InterPro" id="IPR011989">
    <property type="entry name" value="ARM-like"/>
</dbReference>
<name>A0A8C4WZM1_EPTBU</name>
<dbReference type="GO" id="GO:0005049">
    <property type="term" value="F:nuclear export signal receptor activity"/>
    <property type="evidence" value="ECO:0007669"/>
    <property type="project" value="InterPro"/>
</dbReference>
<dbReference type="InterPro" id="IPR044189">
    <property type="entry name" value="XPO4/7-like"/>
</dbReference>
<sequence>MFFVFFYFFKKIYNKNAVTDYPTFCLPQAPPSVVSHEQRQHAEQVFLSFRQTKTPFAICKHILETSHEDYVIFQTMTALMQAVVRDWSLLDRVTVESLAYIPTQLRPTKTHRFVREQALQAVAVIVKRSAVDSGSGPACQPVLTEVGQLVASGDLAMQTLAYSILSALLTEFSSSSKMSSLGLGLERHATCKRAFQESELRQIFLTTVEVLQGLCQSQSVTSQQSAVFRHFICLANQMLSWNFLPTNDILSSPWGHYTALLESAQDVMLKPTDGWREMLLNPRVIDLFFKVHQQVRTDPNMARDSLQCLAQLASLHGPIFSDDKAQSGFLSHFIKGLVSTIEHVEMEDHEAVGISNVIFNVFTMFPRTAVTTLPSPLLSSLLSCLTMLTCSFGRNAALEEMDRDDRVYMYAYERLLDSWLNLLQDNKQLCKDFVSEPASLIFRSFVQCHLSAPAGTRNLTANGVACPDKEEINDVQEDDRDFFADQLASVGMLGRMAAPLCIPLLTRLLEERIGEMNESLHRASPSGVDQTHLVNLYEDIHWLLLVAGHVLTNEVEGETATIPREMMEFSISQENIDMSASLRLLGSPAQDLKDIPGSLCLRTSLFRTYKDCNNLKKKNNHEITTNWRFCRITKLQKCKYLKHTISRALKLYESCLHLLRVFAAHGRSCVRGAMPQEQQEEEERHQDLLLILELLTNLLSKEFIDFSDTAGEERTTSRCGGVVGQDTYQFFKLITFMCELFPEKIASLPEELFKSFMVSLELGLTTFGSDVAQLCLEALAPLADQACRMVDKDTQLHLATRHFLKVVFDMVLLSKFDTDLATAAGEALYSLICLHQTEYSTLVEVLLSQQPEGLATQRLAQAFTNLTSGILGTPGPDRKQKANFLRNLDHFLCDVRGFLCIK</sequence>
<dbReference type="GeneTree" id="ENSGT00940000153139"/>
<dbReference type="InterPro" id="IPR016024">
    <property type="entry name" value="ARM-type_fold"/>
</dbReference>
<dbReference type="Gene3D" id="1.25.10.10">
    <property type="entry name" value="Leucine-rich Repeat Variant"/>
    <property type="match status" value="2"/>
</dbReference>